<name>A0A2H1WTC3_SPOFR</name>
<dbReference type="EMBL" id="ODYU01010520">
    <property type="protein sequence ID" value="SOQ55684.1"/>
    <property type="molecule type" value="Genomic_DNA"/>
</dbReference>
<evidence type="ECO:0000313" key="1">
    <source>
        <dbReference type="EMBL" id="SOQ55684.1"/>
    </source>
</evidence>
<protein>
    <submittedName>
        <fullName evidence="1">SFRICE_011511</fullName>
    </submittedName>
</protein>
<reference evidence="1" key="1">
    <citation type="submission" date="2016-07" db="EMBL/GenBank/DDBJ databases">
        <authorList>
            <person name="Bretaudeau A."/>
        </authorList>
    </citation>
    <scope>NUCLEOTIDE SEQUENCE</scope>
    <source>
        <strain evidence="1">Rice</strain>
        <tissue evidence="1">Whole body</tissue>
    </source>
</reference>
<sequence>MADLSVDISKLPDEIRDKLAELDLELSEDITPTLRYDSMRQPLITSTSHGIALTLLPNNVLAEVLFSSKRLVAGHRTGDLQSEVNDKTRRDTR</sequence>
<accession>A0A2H1WTC3</accession>
<organism evidence="1">
    <name type="scientific">Spodoptera frugiperda</name>
    <name type="common">Fall armyworm</name>
    <dbReference type="NCBI Taxonomy" id="7108"/>
    <lineage>
        <taxon>Eukaryota</taxon>
        <taxon>Metazoa</taxon>
        <taxon>Ecdysozoa</taxon>
        <taxon>Arthropoda</taxon>
        <taxon>Hexapoda</taxon>
        <taxon>Insecta</taxon>
        <taxon>Pterygota</taxon>
        <taxon>Neoptera</taxon>
        <taxon>Endopterygota</taxon>
        <taxon>Lepidoptera</taxon>
        <taxon>Glossata</taxon>
        <taxon>Ditrysia</taxon>
        <taxon>Noctuoidea</taxon>
        <taxon>Noctuidae</taxon>
        <taxon>Amphipyrinae</taxon>
        <taxon>Spodoptera</taxon>
    </lineage>
</organism>
<gene>
    <name evidence="1" type="ORF">SFRICE_011511</name>
</gene>
<dbReference type="AlphaFoldDB" id="A0A2H1WTC3"/>
<proteinExistence type="predicted"/>